<protein>
    <submittedName>
        <fullName evidence="1">Uncharacterized protein</fullName>
    </submittedName>
</protein>
<dbReference type="Proteomes" id="UP000003273">
    <property type="component" value="Unassembled WGS sequence"/>
</dbReference>
<dbReference type="HOGENOM" id="CLU_3154853_0_0_3"/>
<evidence type="ECO:0000313" key="2">
    <source>
        <dbReference type="Proteomes" id="UP000003273"/>
    </source>
</evidence>
<evidence type="ECO:0000313" key="1">
    <source>
        <dbReference type="EMBL" id="CCI14968.1"/>
    </source>
</evidence>
<reference evidence="1 2" key="1">
    <citation type="submission" date="2012-04" db="EMBL/GenBank/DDBJ databases">
        <authorList>
            <person name="Genoscope - CEA"/>
        </authorList>
    </citation>
    <scope>NUCLEOTIDE SEQUENCE [LARGE SCALE GENOMIC DNA]</scope>
    <source>
        <strain evidence="1 2">9806</strain>
    </source>
</reference>
<name>I4GYU4_MICAE</name>
<organism evidence="1 2">
    <name type="scientific">Microcystis aeruginosa PCC 9806</name>
    <dbReference type="NCBI Taxonomy" id="1160282"/>
    <lineage>
        <taxon>Bacteria</taxon>
        <taxon>Bacillati</taxon>
        <taxon>Cyanobacteriota</taxon>
        <taxon>Cyanophyceae</taxon>
        <taxon>Oscillatoriophycideae</taxon>
        <taxon>Chroococcales</taxon>
        <taxon>Microcystaceae</taxon>
        <taxon>Microcystis</taxon>
    </lineage>
</organism>
<dbReference type="EMBL" id="CAIL01000251">
    <property type="protein sequence ID" value="CCI14968.1"/>
    <property type="molecule type" value="Genomic_DNA"/>
</dbReference>
<sequence>MSYHHYNKITTSQDLMGEKYVNIPDSSEFQKLSGGNLVSSTHHLFNRC</sequence>
<dbReference type="AlphaFoldDB" id="I4GYU4"/>
<comment type="caution">
    <text evidence="1">The sequence shown here is derived from an EMBL/GenBank/DDBJ whole genome shotgun (WGS) entry which is preliminary data.</text>
</comment>
<proteinExistence type="predicted"/>
<gene>
    <name evidence="1" type="ORF">MICAE_450019</name>
</gene>
<accession>I4GYU4</accession>